<sequence>MKKIGIILLFVIGCFLGFQQPAQAAGNDQFIIINKATNKLAFFDNWKLVKVFDVATGRKDSYTPEGRFRIVNKIKNRPYYTKNIPGGDPRNPLGDRWLGLDARGTYGTTYAIHGNSNESSIGRYVSSGCVRMHNSEVRWLFSQVELYTTVVITNSSSSFEELAVKHNYLSPDVLNKVNAQKAGNALLNELSNYQAAMNAGSVTNMNSLYDRFTKQLRATEIAIGKVSGKSNRDQLEATYVRPAKVAVERTIYEISQYRLLKTVEEHLSKNKLTHAENEIAKLAGLKRRAIAIKNAGNYEALNPKIGRSLQSLEATVQGTITQISLTHFNQAIGSANIANVNNLYDSFTRKIRTTEVAIGQVYGSANRKALNDQYITPAKIAVERTIYEVSIYRLLLKIDVLISSNKIDQAKSELSKLDRLKRRAIEIKQAGGYRSLPGRISSDLTKLEENLRAKL</sequence>
<gene>
    <name evidence="9" type="ORF">ACFSKK_14420</name>
</gene>
<dbReference type="InterPro" id="IPR050979">
    <property type="entry name" value="LD-transpeptidase"/>
</dbReference>
<evidence type="ECO:0000256" key="6">
    <source>
        <dbReference type="PROSITE-ProRule" id="PRU01373"/>
    </source>
</evidence>
<feature type="active site" description="Nucleophile" evidence="6">
    <location>
        <position position="129"/>
    </location>
</feature>
<dbReference type="InterPro" id="IPR041378">
    <property type="entry name" value="S-layer_SbsC_C"/>
</dbReference>
<dbReference type="PANTHER" id="PTHR30582">
    <property type="entry name" value="L,D-TRANSPEPTIDASE"/>
    <property type="match status" value="1"/>
</dbReference>
<dbReference type="InterPro" id="IPR038063">
    <property type="entry name" value="Transpep_catalytic_dom"/>
</dbReference>
<keyword evidence="5 6" id="KW-0961">Cell wall biogenesis/degradation</keyword>
<dbReference type="Gene3D" id="2.40.440.10">
    <property type="entry name" value="L,D-transpeptidase catalytic domain-like"/>
    <property type="match status" value="1"/>
</dbReference>
<dbReference type="PROSITE" id="PS52029">
    <property type="entry name" value="LD_TPASE"/>
    <property type="match status" value="1"/>
</dbReference>
<evidence type="ECO:0000313" key="9">
    <source>
        <dbReference type="EMBL" id="MFD2214881.1"/>
    </source>
</evidence>
<accession>A0ABW5C1C4</accession>
<protein>
    <submittedName>
        <fullName evidence="9">L,D-transpeptidase family protein</fullName>
    </submittedName>
</protein>
<keyword evidence="10" id="KW-1185">Reference proteome</keyword>
<evidence type="ECO:0000256" key="1">
    <source>
        <dbReference type="ARBA" id="ARBA00004752"/>
    </source>
</evidence>
<keyword evidence="7" id="KW-0732">Signal</keyword>
<feature type="domain" description="L,D-TPase catalytic" evidence="8">
    <location>
        <begin position="29"/>
        <end position="153"/>
    </location>
</feature>
<dbReference type="Pfam" id="PF18058">
    <property type="entry name" value="SbsC_C"/>
    <property type="match status" value="2"/>
</dbReference>
<evidence type="ECO:0000256" key="5">
    <source>
        <dbReference type="ARBA" id="ARBA00023316"/>
    </source>
</evidence>
<dbReference type="Gene3D" id="1.20.58.780">
    <property type="match status" value="2"/>
</dbReference>
<dbReference type="InterPro" id="IPR005490">
    <property type="entry name" value="LD_TPept_cat_dom"/>
</dbReference>
<keyword evidence="3 6" id="KW-0133">Cell shape</keyword>
<evidence type="ECO:0000256" key="3">
    <source>
        <dbReference type="ARBA" id="ARBA00022960"/>
    </source>
</evidence>
<keyword evidence="2" id="KW-0808">Transferase</keyword>
<proteinExistence type="predicted"/>
<evidence type="ECO:0000259" key="8">
    <source>
        <dbReference type="PROSITE" id="PS52029"/>
    </source>
</evidence>
<feature type="signal peptide" evidence="7">
    <location>
        <begin position="1"/>
        <end position="24"/>
    </location>
</feature>
<dbReference type="Proteomes" id="UP001597318">
    <property type="component" value="Unassembled WGS sequence"/>
</dbReference>
<dbReference type="EMBL" id="JBHUIK010000003">
    <property type="protein sequence ID" value="MFD2214881.1"/>
    <property type="molecule type" value="Genomic_DNA"/>
</dbReference>
<feature type="active site" description="Proton donor/acceptor" evidence="6">
    <location>
        <position position="113"/>
    </location>
</feature>
<keyword evidence="4 6" id="KW-0573">Peptidoglycan synthesis</keyword>
<evidence type="ECO:0000256" key="2">
    <source>
        <dbReference type="ARBA" id="ARBA00022679"/>
    </source>
</evidence>
<dbReference type="CDD" id="cd16913">
    <property type="entry name" value="YkuD_like"/>
    <property type="match status" value="1"/>
</dbReference>
<reference evidence="10" key="1">
    <citation type="journal article" date="2019" name="Int. J. Syst. Evol. Microbiol.">
        <title>The Global Catalogue of Microorganisms (GCM) 10K type strain sequencing project: providing services to taxonomists for standard genome sequencing and annotation.</title>
        <authorList>
            <consortium name="The Broad Institute Genomics Platform"/>
            <consortium name="The Broad Institute Genome Sequencing Center for Infectious Disease"/>
            <person name="Wu L."/>
            <person name="Ma J."/>
        </authorList>
    </citation>
    <scope>NUCLEOTIDE SEQUENCE [LARGE SCALE GENOMIC DNA]</scope>
    <source>
        <strain evidence="10">CGMCC 1.15474</strain>
    </source>
</reference>
<evidence type="ECO:0000313" key="10">
    <source>
        <dbReference type="Proteomes" id="UP001597318"/>
    </source>
</evidence>
<evidence type="ECO:0000256" key="4">
    <source>
        <dbReference type="ARBA" id="ARBA00022984"/>
    </source>
</evidence>
<comment type="pathway">
    <text evidence="1 6">Cell wall biogenesis; peptidoglycan biosynthesis.</text>
</comment>
<dbReference type="Pfam" id="PF03734">
    <property type="entry name" value="YkuD"/>
    <property type="match status" value="1"/>
</dbReference>
<evidence type="ECO:0000256" key="7">
    <source>
        <dbReference type="SAM" id="SignalP"/>
    </source>
</evidence>
<organism evidence="9 10">
    <name type="scientific">Metabacillus endolithicus</name>
    <dbReference type="NCBI Taxonomy" id="1535204"/>
    <lineage>
        <taxon>Bacteria</taxon>
        <taxon>Bacillati</taxon>
        <taxon>Bacillota</taxon>
        <taxon>Bacilli</taxon>
        <taxon>Bacillales</taxon>
        <taxon>Bacillaceae</taxon>
        <taxon>Metabacillus</taxon>
    </lineage>
</organism>
<dbReference type="RefSeq" id="WP_345740799.1">
    <property type="nucleotide sequence ID" value="NZ_CP095550.1"/>
</dbReference>
<feature type="chain" id="PRO_5046912617" evidence="7">
    <location>
        <begin position="25"/>
        <end position="455"/>
    </location>
</feature>
<name>A0ABW5C1C4_9BACI</name>
<dbReference type="PANTHER" id="PTHR30582:SF4">
    <property type="entry name" value="L,D-TRANSPEPTIDASE YQJB-RELATED"/>
    <property type="match status" value="1"/>
</dbReference>
<comment type="caution">
    <text evidence="9">The sequence shown here is derived from an EMBL/GenBank/DDBJ whole genome shotgun (WGS) entry which is preliminary data.</text>
</comment>
<dbReference type="SUPFAM" id="SSF141523">
    <property type="entry name" value="L,D-transpeptidase catalytic domain-like"/>
    <property type="match status" value="1"/>
</dbReference>